<proteinExistence type="predicted"/>
<protein>
    <submittedName>
        <fullName evidence="1">Uncharacterized protein</fullName>
    </submittedName>
</protein>
<sequence length="53" mass="5996">MREHRDEIYGGYFALTGFALGGEDLLTVFPQVTTPNGLKHRMRERILSEAVAM</sequence>
<reference evidence="1 2" key="1">
    <citation type="submission" date="2016-10" db="EMBL/GenBank/DDBJ databases">
        <authorList>
            <person name="de Groot N.N."/>
        </authorList>
    </citation>
    <scope>NUCLEOTIDE SEQUENCE [LARGE SCALE GENOMIC DNA]</scope>
    <source>
        <strain evidence="1 2">DSM 44149</strain>
    </source>
</reference>
<keyword evidence="2" id="KW-1185">Reference proteome</keyword>
<dbReference type="Proteomes" id="UP000183376">
    <property type="component" value="Chromosome I"/>
</dbReference>
<dbReference type="STRING" id="211114.SAMN04489726_6580"/>
<dbReference type="AlphaFoldDB" id="A0A1H0BBG6"/>
<evidence type="ECO:0000313" key="2">
    <source>
        <dbReference type="Proteomes" id="UP000183376"/>
    </source>
</evidence>
<accession>A0A1H0BBG6</accession>
<gene>
    <name evidence="1" type="ORF">SAMN04489726_6580</name>
</gene>
<name>A0A1H0BBG6_ALLAB</name>
<organism evidence="1 2">
    <name type="scientific">Allokutzneria albata</name>
    <name type="common">Kibdelosporangium albatum</name>
    <dbReference type="NCBI Taxonomy" id="211114"/>
    <lineage>
        <taxon>Bacteria</taxon>
        <taxon>Bacillati</taxon>
        <taxon>Actinomycetota</taxon>
        <taxon>Actinomycetes</taxon>
        <taxon>Pseudonocardiales</taxon>
        <taxon>Pseudonocardiaceae</taxon>
        <taxon>Allokutzneria</taxon>
    </lineage>
</organism>
<dbReference type="EMBL" id="LT629701">
    <property type="protein sequence ID" value="SDN42975.1"/>
    <property type="molecule type" value="Genomic_DNA"/>
</dbReference>
<evidence type="ECO:0000313" key="1">
    <source>
        <dbReference type="EMBL" id="SDN42975.1"/>
    </source>
</evidence>
<dbReference type="OrthoDB" id="9803128at2"/>
<dbReference type="RefSeq" id="WP_156050423.1">
    <property type="nucleotide sequence ID" value="NZ_JOEF01000001.1"/>
</dbReference>